<dbReference type="VEuPathDB" id="FungiDB:PYU1_G014402"/>
<comment type="similarity">
    <text evidence="5">Belongs to the Tim17/Tim22/Tim23 family.</text>
</comment>
<evidence type="ECO:0000256" key="1">
    <source>
        <dbReference type="ARBA" id="ARBA00004141"/>
    </source>
</evidence>
<feature type="transmembrane region" description="Helical" evidence="5">
    <location>
        <begin position="115"/>
        <end position="137"/>
    </location>
</feature>
<reference evidence="8" key="1">
    <citation type="journal article" date="2010" name="Genome Biol.">
        <title>Genome sequence of the necrotrophic plant pathogen Pythium ultimum reveals original pathogenicity mechanisms and effector repertoire.</title>
        <authorList>
            <person name="Levesque C.A."/>
            <person name="Brouwer H."/>
            <person name="Cano L."/>
            <person name="Hamilton J.P."/>
            <person name="Holt C."/>
            <person name="Huitema E."/>
            <person name="Raffaele S."/>
            <person name="Robideau G.P."/>
            <person name="Thines M."/>
            <person name="Win J."/>
            <person name="Zerillo M.M."/>
            <person name="Beakes G.W."/>
            <person name="Boore J.L."/>
            <person name="Busam D."/>
            <person name="Dumas B."/>
            <person name="Ferriera S."/>
            <person name="Fuerstenberg S.I."/>
            <person name="Gachon C.M."/>
            <person name="Gaulin E."/>
            <person name="Govers F."/>
            <person name="Grenville-Briggs L."/>
            <person name="Horner N."/>
            <person name="Hostetler J."/>
            <person name="Jiang R.H."/>
            <person name="Johnson J."/>
            <person name="Krajaejun T."/>
            <person name="Lin H."/>
            <person name="Meijer H.J."/>
            <person name="Moore B."/>
            <person name="Morris P."/>
            <person name="Phuntmart V."/>
            <person name="Puiu D."/>
            <person name="Shetty J."/>
            <person name="Stajich J.E."/>
            <person name="Tripathy S."/>
            <person name="Wawra S."/>
            <person name="van West P."/>
            <person name="Whitty B.R."/>
            <person name="Coutinho P.M."/>
            <person name="Henrissat B."/>
            <person name="Martin F."/>
            <person name="Thomas P.D."/>
            <person name="Tyler B.M."/>
            <person name="De Vries R.P."/>
            <person name="Kamoun S."/>
            <person name="Yandell M."/>
            <person name="Tisserat N."/>
            <person name="Buell C.R."/>
        </authorList>
    </citation>
    <scope>NUCLEOTIDE SEQUENCE</scope>
    <source>
        <strain evidence="8">DAOM:BR144</strain>
    </source>
</reference>
<dbReference type="PANTHER" id="PTHR14110">
    <property type="entry name" value="MITOCHONDRIAL IMPORT INNER MEMBRANE TRANSLOCASE SUBUNIT TIM22"/>
    <property type="match status" value="1"/>
</dbReference>
<sequence length="208" mass="21717">MTHWSALPPLGVRPLVALPVAPMLAVVAASIYADRHAAAPVAQNANPNSSSSSKHTSSDCVSSTALLVYRGLGAGFAWTIGVDGYALLSAPDSLWAERVAAKKNATVGKEMVKSFAWLCGRNMFGFASFLGIFGGVSCSLEKIRGRNDLLNPFIGGFTAGLALLPGELRTPRAIMTTAALCGIASMGFHFFIPSSGENKNEGIDGDEL</sequence>
<feature type="chain" id="PRO_5003868490" description="Mitochondrial import inner membrane translocase subunit TIM22" evidence="6">
    <location>
        <begin position="18"/>
        <end position="208"/>
    </location>
</feature>
<dbReference type="AlphaFoldDB" id="K3XB34"/>
<comment type="subcellular location">
    <subcellularLocation>
        <location evidence="1">Membrane</location>
        <topology evidence="1">Multi-pass membrane protein</topology>
    </subcellularLocation>
    <subcellularLocation>
        <location evidence="5">Mitochondrion inner membrane</location>
        <topology evidence="5">Multi-pass membrane protein</topology>
    </subcellularLocation>
</comment>
<dbReference type="eggNOG" id="ENOG502S1PZ">
    <property type="taxonomic scope" value="Eukaryota"/>
</dbReference>
<keyword evidence="4 5" id="KW-0472">Membrane</keyword>
<name>K3XB34_GLOUD</name>
<dbReference type="OMA" id="QTATCDA"/>
<evidence type="ECO:0000256" key="4">
    <source>
        <dbReference type="ARBA" id="ARBA00023136"/>
    </source>
</evidence>
<comment type="subunit">
    <text evidence="5">Component of the TIM22 complex.</text>
</comment>
<protein>
    <recommendedName>
        <fullName evidence="5">Mitochondrial import inner membrane translocase subunit TIM22</fullName>
    </recommendedName>
</protein>
<dbReference type="InParanoid" id="K3XB34"/>
<organism evidence="7 8">
    <name type="scientific">Globisporangium ultimum (strain ATCC 200006 / CBS 805.95 / DAOM BR144)</name>
    <name type="common">Pythium ultimum</name>
    <dbReference type="NCBI Taxonomy" id="431595"/>
    <lineage>
        <taxon>Eukaryota</taxon>
        <taxon>Sar</taxon>
        <taxon>Stramenopiles</taxon>
        <taxon>Oomycota</taxon>
        <taxon>Peronosporomycetes</taxon>
        <taxon>Pythiales</taxon>
        <taxon>Pythiaceae</taxon>
        <taxon>Globisporangium</taxon>
    </lineage>
</organism>
<feature type="transmembrane region" description="Helical" evidence="5">
    <location>
        <begin position="173"/>
        <end position="192"/>
    </location>
</feature>
<evidence type="ECO:0000256" key="5">
    <source>
        <dbReference type="RuleBase" id="RU367038"/>
    </source>
</evidence>
<dbReference type="HOGENOM" id="CLU_109585_0_0_1"/>
<keyword evidence="5" id="KW-0653">Protein transport</keyword>
<evidence type="ECO:0000256" key="3">
    <source>
        <dbReference type="ARBA" id="ARBA00022989"/>
    </source>
</evidence>
<keyword evidence="2 5" id="KW-0812">Transmembrane</keyword>
<keyword evidence="6" id="KW-0732">Signal</keyword>
<evidence type="ECO:0000313" key="8">
    <source>
        <dbReference type="Proteomes" id="UP000019132"/>
    </source>
</evidence>
<evidence type="ECO:0000313" key="7">
    <source>
        <dbReference type="EnsemblProtists" id="PYU1_T014433"/>
    </source>
</evidence>
<keyword evidence="8" id="KW-1185">Reference proteome</keyword>
<keyword evidence="3 5" id="KW-1133">Transmembrane helix</keyword>
<evidence type="ECO:0000256" key="2">
    <source>
        <dbReference type="ARBA" id="ARBA00022692"/>
    </source>
</evidence>
<dbReference type="GO" id="GO:0045039">
    <property type="term" value="P:protein insertion into mitochondrial inner membrane"/>
    <property type="evidence" value="ECO:0007669"/>
    <property type="project" value="UniProtKB-UniRule"/>
</dbReference>
<comment type="function">
    <text evidence="5">Essential core component of the TIM22 complex, a complex that mediates the import and insertion of multi-pass transmembrane proteins into the mitochondrial inner membrane. In the TIM22 complex, it constitutes the voltage-activated and signal-gated channel. Forms a twin-pore translocase that uses the membrane potential as external driving force in 2 voltage-dependent steps.</text>
</comment>
<dbReference type="GO" id="GO:0008320">
    <property type="term" value="F:protein transmembrane transporter activity"/>
    <property type="evidence" value="ECO:0007669"/>
    <property type="project" value="UniProtKB-UniRule"/>
</dbReference>
<dbReference type="GO" id="GO:0042721">
    <property type="term" value="C:TIM22 mitochondrial import inner membrane insertion complex"/>
    <property type="evidence" value="ECO:0007669"/>
    <property type="project" value="UniProtKB-UniRule"/>
</dbReference>
<keyword evidence="5" id="KW-0813">Transport</keyword>
<keyword evidence="5" id="KW-0496">Mitochondrion</keyword>
<dbReference type="InterPro" id="IPR039175">
    <property type="entry name" value="TIM22"/>
</dbReference>
<dbReference type="PANTHER" id="PTHR14110:SF18">
    <property type="entry name" value="OUTER ENVELOPE PORE PROTEIN 16-3, CHLOROPLASTIC_MITOCHONDRIAL"/>
    <property type="match status" value="1"/>
</dbReference>
<accession>K3XB34</accession>
<feature type="signal peptide" evidence="6">
    <location>
        <begin position="1"/>
        <end position="17"/>
    </location>
</feature>
<reference evidence="7" key="3">
    <citation type="submission" date="2015-02" db="UniProtKB">
        <authorList>
            <consortium name="EnsemblProtists"/>
        </authorList>
    </citation>
    <scope>IDENTIFICATION</scope>
    <source>
        <strain evidence="7">DAOM BR144</strain>
    </source>
</reference>
<feature type="transmembrane region" description="Helical" evidence="5">
    <location>
        <begin position="12"/>
        <end position="33"/>
    </location>
</feature>
<feature type="transmembrane region" description="Helical" evidence="5">
    <location>
        <begin position="149"/>
        <end position="166"/>
    </location>
</feature>
<keyword evidence="5" id="KW-0999">Mitochondrion inner membrane</keyword>
<dbReference type="Proteomes" id="UP000019132">
    <property type="component" value="Unassembled WGS sequence"/>
</dbReference>
<dbReference type="EMBL" id="GL376589">
    <property type="status" value="NOT_ANNOTATED_CDS"/>
    <property type="molecule type" value="Genomic_DNA"/>
</dbReference>
<dbReference type="EnsemblProtists" id="PYU1_T014433">
    <property type="protein sequence ID" value="PYU1_T014433"/>
    <property type="gene ID" value="PYU1_G014402"/>
</dbReference>
<keyword evidence="5" id="KW-0811">Translocation</keyword>
<evidence type="ECO:0000256" key="6">
    <source>
        <dbReference type="SAM" id="SignalP"/>
    </source>
</evidence>
<dbReference type="Pfam" id="PF02466">
    <property type="entry name" value="Tim17"/>
    <property type="match status" value="1"/>
</dbReference>
<proteinExistence type="inferred from homology"/>
<reference evidence="8" key="2">
    <citation type="submission" date="2010-04" db="EMBL/GenBank/DDBJ databases">
        <authorList>
            <person name="Buell R."/>
            <person name="Hamilton J."/>
            <person name="Hostetler J."/>
        </authorList>
    </citation>
    <scope>NUCLEOTIDE SEQUENCE [LARGE SCALE GENOMIC DNA]</scope>
    <source>
        <strain evidence="8">DAOM:BR144</strain>
    </source>
</reference>